<gene>
    <name evidence="1" type="ORF">Vau01_111040</name>
</gene>
<dbReference type="AlphaFoldDB" id="A0A8J3ZIW6"/>
<dbReference type="EMBL" id="BOPG01000099">
    <property type="protein sequence ID" value="GIJ63588.1"/>
    <property type="molecule type" value="Genomic_DNA"/>
</dbReference>
<evidence type="ECO:0000313" key="2">
    <source>
        <dbReference type="Proteomes" id="UP000612585"/>
    </source>
</evidence>
<evidence type="ECO:0000313" key="1">
    <source>
        <dbReference type="EMBL" id="GIJ63588.1"/>
    </source>
</evidence>
<comment type="caution">
    <text evidence="1">The sequence shown here is derived from an EMBL/GenBank/DDBJ whole genome shotgun (WGS) entry which is preliminary data.</text>
</comment>
<organism evidence="1 2">
    <name type="scientific">Virgisporangium aurantiacum</name>
    <dbReference type="NCBI Taxonomy" id="175570"/>
    <lineage>
        <taxon>Bacteria</taxon>
        <taxon>Bacillati</taxon>
        <taxon>Actinomycetota</taxon>
        <taxon>Actinomycetes</taxon>
        <taxon>Micromonosporales</taxon>
        <taxon>Micromonosporaceae</taxon>
        <taxon>Virgisporangium</taxon>
    </lineage>
</organism>
<dbReference type="RefSeq" id="WP_204010442.1">
    <property type="nucleotide sequence ID" value="NZ_BOPG01000099.1"/>
</dbReference>
<accession>A0A8J3ZIW6</accession>
<name>A0A8J3ZIW6_9ACTN</name>
<protein>
    <recommendedName>
        <fullName evidence="3">Superoxide dismutase</fullName>
    </recommendedName>
</protein>
<sequence>MTGSFGAAQRAAGVIAARHRGDLDGAEALLASFPDDAARARGFCLLAELALALVRAQTGQTMDDLVRELSLHMAAAEVGP</sequence>
<proteinExistence type="predicted"/>
<evidence type="ECO:0008006" key="3">
    <source>
        <dbReference type="Google" id="ProtNLM"/>
    </source>
</evidence>
<dbReference type="Proteomes" id="UP000612585">
    <property type="component" value="Unassembled WGS sequence"/>
</dbReference>
<keyword evidence="2" id="KW-1185">Reference proteome</keyword>
<reference evidence="1" key="1">
    <citation type="submission" date="2021-01" db="EMBL/GenBank/DDBJ databases">
        <title>Whole genome shotgun sequence of Virgisporangium aurantiacum NBRC 16421.</title>
        <authorList>
            <person name="Komaki H."/>
            <person name="Tamura T."/>
        </authorList>
    </citation>
    <scope>NUCLEOTIDE SEQUENCE</scope>
    <source>
        <strain evidence="1">NBRC 16421</strain>
    </source>
</reference>